<proteinExistence type="predicted"/>
<dbReference type="EMBL" id="GGEC01085852">
    <property type="protein sequence ID" value="MBX66336.1"/>
    <property type="molecule type" value="Transcribed_RNA"/>
</dbReference>
<reference evidence="1" key="1">
    <citation type="submission" date="2018-02" db="EMBL/GenBank/DDBJ databases">
        <title>Rhizophora mucronata_Transcriptome.</title>
        <authorList>
            <person name="Meera S.P."/>
            <person name="Sreeshan A."/>
            <person name="Augustine A."/>
        </authorList>
    </citation>
    <scope>NUCLEOTIDE SEQUENCE</scope>
    <source>
        <tissue evidence="1">Leaf</tissue>
    </source>
</reference>
<protein>
    <submittedName>
        <fullName evidence="1">Uncharacterized protein</fullName>
    </submittedName>
</protein>
<sequence>MLNFLLLPKTHTIKSRAFCSRQPHFFPHLKAKNASFHCVFSSQIAEQTKF</sequence>
<dbReference type="AlphaFoldDB" id="A0A2P2QHA2"/>
<organism evidence="1">
    <name type="scientific">Rhizophora mucronata</name>
    <name type="common">Asiatic mangrove</name>
    <dbReference type="NCBI Taxonomy" id="61149"/>
    <lineage>
        <taxon>Eukaryota</taxon>
        <taxon>Viridiplantae</taxon>
        <taxon>Streptophyta</taxon>
        <taxon>Embryophyta</taxon>
        <taxon>Tracheophyta</taxon>
        <taxon>Spermatophyta</taxon>
        <taxon>Magnoliopsida</taxon>
        <taxon>eudicotyledons</taxon>
        <taxon>Gunneridae</taxon>
        <taxon>Pentapetalae</taxon>
        <taxon>rosids</taxon>
        <taxon>fabids</taxon>
        <taxon>Malpighiales</taxon>
        <taxon>Rhizophoraceae</taxon>
        <taxon>Rhizophora</taxon>
    </lineage>
</organism>
<accession>A0A2P2QHA2</accession>
<evidence type="ECO:0000313" key="1">
    <source>
        <dbReference type="EMBL" id="MBX66336.1"/>
    </source>
</evidence>
<name>A0A2P2QHA2_RHIMU</name>